<proteinExistence type="predicted"/>
<evidence type="ECO:0000256" key="1">
    <source>
        <dbReference type="SAM" id="MobiDB-lite"/>
    </source>
</evidence>
<dbReference type="Proteomes" id="UP001457282">
    <property type="component" value="Unassembled WGS sequence"/>
</dbReference>
<feature type="region of interest" description="Disordered" evidence="1">
    <location>
        <begin position="83"/>
        <end position="130"/>
    </location>
</feature>
<comment type="caution">
    <text evidence="2">The sequence shown here is derived from an EMBL/GenBank/DDBJ whole genome shotgun (WGS) entry which is preliminary data.</text>
</comment>
<reference evidence="2 3" key="1">
    <citation type="journal article" date="2023" name="G3 (Bethesda)">
        <title>A chromosome-length genome assembly and annotation of blackberry (Rubus argutus, cv. 'Hillquist').</title>
        <authorList>
            <person name="Bruna T."/>
            <person name="Aryal R."/>
            <person name="Dudchenko O."/>
            <person name="Sargent D.J."/>
            <person name="Mead D."/>
            <person name="Buti M."/>
            <person name="Cavallini A."/>
            <person name="Hytonen T."/>
            <person name="Andres J."/>
            <person name="Pham M."/>
            <person name="Weisz D."/>
            <person name="Mascagni F."/>
            <person name="Usai G."/>
            <person name="Natali L."/>
            <person name="Bassil N."/>
            <person name="Fernandez G.E."/>
            <person name="Lomsadze A."/>
            <person name="Armour M."/>
            <person name="Olukolu B."/>
            <person name="Poorten T."/>
            <person name="Britton C."/>
            <person name="Davik J."/>
            <person name="Ashrafi H."/>
            <person name="Aiden E.L."/>
            <person name="Borodovsky M."/>
            <person name="Worthington M."/>
        </authorList>
    </citation>
    <scope>NUCLEOTIDE SEQUENCE [LARGE SCALE GENOMIC DNA]</scope>
    <source>
        <strain evidence="2">PI 553951</strain>
    </source>
</reference>
<dbReference type="EMBL" id="JBEDUW010000005">
    <property type="protein sequence ID" value="KAK9929620.1"/>
    <property type="molecule type" value="Genomic_DNA"/>
</dbReference>
<name>A0AAW1X012_RUBAR</name>
<feature type="compositionally biased region" description="Basic and acidic residues" evidence="1">
    <location>
        <begin position="150"/>
        <end position="161"/>
    </location>
</feature>
<feature type="region of interest" description="Disordered" evidence="1">
    <location>
        <begin position="1"/>
        <end position="32"/>
    </location>
</feature>
<protein>
    <submittedName>
        <fullName evidence="2">Uncharacterized protein</fullName>
    </submittedName>
</protein>
<organism evidence="2 3">
    <name type="scientific">Rubus argutus</name>
    <name type="common">Southern blackberry</name>
    <dbReference type="NCBI Taxonomy" id="59490"/>
    <lineage>
        <taxon>Eukaryota</taxon>
        <taxon>Viridiplantae</taxon>
        <taxon>Streptophyta</taxon>
        <taxon>Embryophyta</taxon>
        <taxon>Tracheophyta</taxon>
        <taxon>Spermatophyta</taxon>
        <taxon>Magnoliopsida</taxon>
        <taxon>eudicotyledons</taxon>
        <taxon>Gunneridae</taxon>
        <taxon>Pentapetalae</taxon>
        <taxon>rosids</taxon>
        <taxon>fabids</taxon>
        <taxon>Rosales</taxon>
        <taxon>Rosaceae</taxon>
        <taxon>Rosoideae</taxon>
        <taxon>Rosoideae incertae sedis</taxon>
        <taxon>Rubus</taxon>
    </lineage>
</organism>
<evidence type="ECO:0000313" key="2">
    <source>
        <dbReference type="EMBL" id="KAK9929620.1"/>
    </source>
</evidence>
<evidence type="ECO:0000313" key="3">
    <source>
        <dbReference type="Proteomes" id="UP001457282"/>
    </source>
</evidence>
<feature type="region of interest" description="Disordered" evidence="1">
    <location>
        <begin position="148"/>
        <end position="170"/>
    </location>
</feature>
<dbReference type="AlphaFoldDB" id="A0AAW1X012"/>
<gene>
    <name evidence="2" type="ORF">M0R45_026714</name>
</gene>
<keyword evidence="3" id="KW-1185">Reference proteome</keyword>
<sequence>MEIRNEGLTSTVGGGRSRDFAGGGEGHGLGDVQNDAELGAALEGLTETCGVGLEHSLEPSAASPFRLFRLAVVGNERQAVRHVQDQRRAVHGRRRSARGGVGVAEAPDGEKEQQSEGTGEESGKSHFQRKCKYGDCGGREELGGWFYTEQEGREGNEDKMEVPLVLQRVK</sequence>
<accession>A0AAW1X012</accession>